<evidence type="ECO:0008006" key="3">
    <source>
        <dbReference type="Google" id="ProtNLM"/>
    </source>
</evidence>
<sequence>MILWNTEGLINALSPIPQNFLLKYDLALFTETFLTKEWGTENFYTINNLATQSKLGQPKGGISCLITPRFSPFETQENSEHILAIKTKICTIVKTYFQSEIGETNIIDEISTAISRIPKTEPVIIAGDLNCRIDAPSKKTEAVFAFLALRPKQPYFPRNIPIEL</sequence>
<evidence type="ECO:0000313" key="2">
    <source>
        <dbReference type="Proteomes" id="UP001148838"/>
    </source>
</evidence>
<evidence type="ECO:0000313" key="1">
    <source>
        <dbReference type="EMBL" id="KAJ4425696.1"/>
    </source>
</evidence>
<gene>
    <name evidence="1" type="ORF">ANN_27892</name>
</gene>
<name>A0ABQ8RVE5_PERAM</name>
<dbReference type="Proteomes" id="UP001148838">
    <property type="component" value="Unassembled WGS sequence"/>
</dbReference>
<organism evidence="1 2">
    <name type="scientific">Periplaneta americana</name>
    <name type="common">American cockroach</name>
    <name type="synonym">Blatta americana</name>
    <dbReference type="NCBI Taxonomy" id="6978"/>
    <lineage>
        <taxon>Eukaryota</taxon>
        <taxon>Metazoa</taxon>
        <taxon>Ecdysozoa</taxon>
        <taxon>Arthropoda</taxon>
        <taxon>Hexapoda</taxon>
        <taxon>Insecta</taxon>
        <taxon>Pterygota</taxon>
        <taxon>Neoptera</taxon>
        <taxon>Polyneoptera</taxon>
        <taxon>Dictyoptera</taxon>
        <taxon>Blattodea</taxon>
        <taxon>Blattoidea</taxon>
        <taxon>Blattidae</taxon>
        <taxon>Blattinae</taxon>
        <taxon>Periplaneta</taxon>
    </lineage>
</organism>
<dbReference type="EMBL" id="JAJSOF020000042">
    <property type="protein sequence ID" value="KAJ4425696.1"/>
    <property type="molecule type" value="Genomic_DNA"/>
</dbReference>
<reference evidence="1 2" key="1">
    <citation type="journal article" date="2022" name="Allergy">
        <title>Genome assembly and annotation of Periplaneta americana reveal a comprehensive cockroach allergen profile.</title>
        <authorList>
            <person name="Wang L."/>
            <person name="Xiong Q."/>
            <person name="Saelim N."/>
            <person name="Wang L."/>
            <person name="Nong W."/>
            <person name="Wan A.T."/>
            <person name="Shi M."/>
            <person name="Liu X."/>
            <person name="Cao Q."/>
            <person name="Hui J.H.L."/>
            <person name="Sookrung N."/>
            <person name="Leung T.F."/>
            <person name="Tungtrongchitr A."/>
            <person name="Tsui S.K.W."/>
        </authorList>
    </citation>
    <scope>NUCLEOTIDE SEQUENCE [LARGE SCALE GENOMIC DNA]</scope>
    <source>
        <strain evidence="1">PWHHKU_190912</strain>
    </source>
</reference>
<dbReference type="InterPro" id="IPR036691">
    <property type="entry name" value="Endo/exonu/phosph_ase_sf"/>
</dbReference>
<accession>A0ABQ8RVE5</accession>
<dbReference type="Gene3D" id="3.60.10.10">
    <property type="entry name" value="Endonuclease/exonuclease/phosphatase"/>
    <property type="match status" value="1"/>
</dbReference>
<protein>
    <recommendedName>
        <fullName evidence="3">Endonuclease/exonuclease/phosphatase domain-containing protein</fullName>
    </recommendedName>
</protein>
<comment type="caution">
    <text evidence="1">The sequence shown here is derived from an EMBL/GenBank/DDBJ whole genome shotgun (WGS) entry which is preliminary data.</text>
</comment>
<dbReference type="SUPFAM" id="SSF56219">
    <property type="entry name" value="DNase I-like"/>
    <property type="match status" value="1"/>
</dbReference>
<keyword evidence="2" id="KW-1185">Reference proteome</keyword>
<proteinExistence type="predicted"/>